<proteinExistence type="predicted"/>
<evidence type="ECO:0000256" key="1">
    <source>
        <dbReference type="SAM" id="SignalP"/>
    </source>
</evidence>
<evidence type="ECO:0008006" key="4">
    <source>
        <dbReference type="Google" id="ProtNLM"/>
    </source>
</evidence>
<dbReference type="RefSeq" id="WP_224191530.1">
    <property type="nucleotide sequence ID" value="NZ_JAIRAU010000008.1"/>
</dbReference>
<protein>
    <recommendedName>
        <fullName evidence="4">DUF3575 domain-containing protein</fullName>
    </recommendedName>
</protein>
<keyword evidence="1" id="KW-0732">Signal</keyword>
<accession>A0ABS7TNG3</accession>
<organism evidence="2 3">
    <name type="scientific">Nannocystis pusilla</name>
    <dbReference type="NCBI Taxonomy" id="889268"/>
    <lineage>
        <taxon>Bacteria</taxon>
        <taxon>Pseudomonadati</taxon>
        <taxon>Myxococcota</taxon>
        <taxon>Polyangia</taxon>
        <taxon>Nannocystales</taxon>
        <taxon>Nannocystaceae</taxon>
        <taxon>Nannocystis</taxon>
    </lineage>
</organism>
<feature type="signal peptide" evidence="1">
    <location>
        <begin position="1"/>
        <end position="19"/>
    </location>
</feature>
<feature type="chain" id="PRO_5047134300" description="DUF3575 domain-containing protein" evidence="1">
    <location>
        <begin position="20"/>
        <end position="188"/>
    </location>
</feature>
<dbReference type="EMBL" id="JAIRAU010000008">
    <property type="protein sequence ID" value="MBZ5709764.1"/>
    <property type="molecule type" value="Genomic_DNA"/>
</dbReference>
<gene>
    <name evidence="2" type="ORF">K7C98_10910</name>
</gene>
<dbReference type="Proteomes" id="UP001139031">
    <property type="component" value="Unassembled WGS sequence"/>
</dbReference>
<sequence>MLLGLSLSLLLFHTAPAMREGPAAQDKGERHLVLAALFGLQWSTLSGVPSGEVTLFVGSSLRPRTGRLGRRWKTALGYAPSLSLGGAERATAFFSWGGDYGILYHRHHLAALGHGGPGDRLYYQFSGGLLMWRSTPNALEAEVRLGVVLGVRRPGRVKGVVGGEARVVAILSGLAFPHFGVFAGLAAF</sequence>
<evidence type="ECO:0000313" key="2">
    <source>
        <dbReference type="EMBL" id="MBZ5709764.1"/>
    </source>
</evidence>
<comment type="caution">
    <text evidence="2">The sequence shown here is derived from an EMBL/GenBank/DDBJ whole genome shotgun (WGS) entry which is preliminary data.</text>
</comment>
<reference evidence="2" key="1">
    <citation type="submission" date="2021-08" db="EMBL/GenBank/DDBJ databases">
        <authorList>
            <person name="Stevens D.C."/>
        </authorList>
    </citation>
    <scope>NUCLEOTIDE SEQUENCE</scope>
    <source>
        <strain evidence="2">DSM 53165</strain>
    </source>
</reference>
<keyword evidence="3" id="KW-1185">Reference proteome</keyword>
<evidence type="ECO:0000313" key="3">
    <source>
        <dbReference type="Proteomes" id="UP001139031"/>
    </source>
</evidence>
<name>A0ABS7TNG3_9BACT</name>